<dbReference type="PROSITE" id="PS50082">
    <property type="entry name" value="WD_REPEATS_2"/>
    <property type="match status" value="4"/>
</dbReference>
<dbReference type="EMBL" id="CALNXK010000203">
    <property type="protein sequence ID" value="CAH3175688.1"/>
    <property type="molecule type" value="Genomic_DNA"/>
</dbReference>
<comment type="caution">
    <text evidence="7">The sequence shown here is derived from an EMBL/GenBank/DDBJ whole genome shotgun (WGS) entry which is preliminary data.</text>
</comment>
<dbReference type="InterPro" id="IPR000409">
    <property type="entry name" value="BEACH_dom"/>
</dbReference>
<evidence type="ECO:0000256" key="3">
    <source>
        <dbReference type="PROSITE-ProRule" id="PRU00221"/>
    </source>
</evidence>
<evidence type="ECO:0000256" key="1">
    <source>
        <dbReference type="ARBA" id="ARBA00022574"/>
    </source>
</evidence>
<dbReference type="PANTHER" id="PTHR13743:SF123">
    <property type="entry name" value="PROTEIN FAN"/>
    <property type="match status" value="1"/>
</dbReference>
<keyword evidence="8" id="KW-1185">Reference proteome</keyword>
<dbReference type="Gene3D" id="2.130.10.10">
    <property type="entry name" value="YVTN repeat-like/Quinoprotein amine dehydrogenase"/>
    <property type="match status" value="2"/>
</dbReference>
<keyword evidence="2" id="KW-0677">Repeat</keyword>
<dbReference type="SMART" id="SM00320">
    <property type="entry name" value="WD40"/>
    <property type="match status" value="7"/>
</dbReference>
<gene>
    <name evidence="7" type="ORF">PLOB_00017125</name>
</gene>
<dbReference type="Pfam" id="PF14844">
    <property type="entry name" value="PH_BEACH"/>
    <property type="match status" value="1"/>
</dbReference>
<feature type="repeat" description="WD" evidence="3">
    <location>
        <begin position="862"/>
        <end position="892"/>
    </location>
</feature>
<dbReference type="InterPro" id="IPR020472">
    <property type="entry name" value="WD40_PAC1"/>
</dbReference>
<feature type="repeat" description="WD" evidence="3">
    <location>
        <begin position="910"/>
        <end position="951"/>
    </location>
</feature>
<dbReference type="InterPro" id="IPR023362">
    <property type="entry name" value="PH-BEACH_dom"/>
</dbReference>
<dbReference type="InterPro" id="IPR011993">
    <property type="entry name" value="PH-like_dom_sf"/>
</dbReference>
<sequence length="1068" mass="121546">MNYGLSKNIGRQRKNNFRLDAVMKRATSSIGKNVRGGVYTLADKSMALWDKVRRRLGNSENSNGCSCGLEYPSTEGVFYEDYFTRFSLLLLEPGEIYFEDFSVFYYPSDLPEEEAIKRKQRGRLKICSKSILFDPIDTSYPILKFPLRECISIMHWSGSLMSRIDTKGDVLAIESKQVIEMKEGNTIAPYTFRRERNKYLFSFNFVALNFVLPQLEQLHRASTLTPADQQAMINSIVQSRQARVSFNTSWLEDLHEKIVMETMAKRITPLVCNPGRIMLTSSRLYFQPFNNADPCPVVKCKLSKICRVVKRRYLLRHVGVEVFSTDGSHMYLIFNSPKERDLFYEQIVQQPEVELEDTRQENMTLRWQNGAISNFEYLMYLNSLADRSFNDLTQYPVFPWILADYKSEELDLESPETFRDLFKPIGALNETRLAQLKERCKEMPDPKFLYGSHYSTPGYVLYYLVRVAPEFMLCLQGGKFDQPDRLFNSVAETWENVLTGHADVKELIPEFFQSSGEFLLNSQNLPLGCKQDKTKVMDVELPVWAKDAEDFIRKNRDALECQYVSERLHHWVDLIFGYKQRGHEAWKADNVFYYLTYEGAVNLDGIDDPNERASLEAQILEFGQTPKQLFTSPHPQKLVTGVSPNASTNPSPISSSVLNGESSSQTDTESEVSVPVIKVNVDFDDGFNHNHPQWTNMEKLQQTTCHKLHKDSSFYSICCPFKELSHCTLDALLEFVSSSSLVFHTLLLSSMCGESFLTDIFTRKRLVFLSNSMRTLSLVFVKSTVTSVRLSKDCKNVFSVSQDTQLKMFSIETRKQVRGINLSSMALSSCAIMPDSKTIIVGSWDNKIYIYSVEYGRVVDTKSGHDDAISCLCWNDGILVTASWDSTVKVWKFFPEPEGKKPSPPEILAELEHDTEVNSVDLDPTNTLVVTGTMDGTVMLWNIDQQAAISHHPIHKATVHTVLFSPDGQRILSCGADHFMRVLDVHTGTEVYCKDVGEEIRCAVWDGQMVLAGGESGYLQIWDLINVQEVCRITAHEGAIRCIDVSSDGCTVVTGGEDGQVIMWKLHV</sequence>
<dbReference type="CDD" id="cd01201">
    <property type="entry name" value="PH_BEACH"/>
    <property type="match status" value="1"/>
</dbReference>
<feature type="region of interest" description="Disordered" evidence="4">
    <location>
        <begin position="634"/>
        <end position="671"/>
    </location>
</feature>
<evidence type="ECO:0000259" key="5">
    <source>
        <dbReference type="PROSITE" id="PS50197"/>
    </source>
</evidence>
<accession>A0ABN8R9U2</accession>
<feature type="domain" description="BEACH" evidence="5">
    <location>
        <begin position="352"/>
        <end position="637"/>
    </location>
</feature>
<evidence type="ECO:0000256" key="2">
    <source>
        <dbReference type="ARBA" id="ARBA00022737"/>
    </source>
</evidence>
<dbReference type="SUPFAM" id="SSF50729">
    <property type="entry name" value="PH domain-like"/>
    <property type="match status" value="1"/>
</dbReference>
<dbReference type="PROSITE" id="PS51783">
    <property type="entry name" value="PH_BEACH"/>
    <property type="match status" value="1"/>
</dbReference>
<dbReference type="InterPro" id="IPR036322">
    <property type="entry name" value="WD40_repeat_dom_sf"/>
</dbReference>
<feature type="compositionally biased region" description="Polar residues" evidence="4">
    <location>
        <begin position="642"/>
        <end position="667"/>
    </location>
</feature>
<dbReference type="InterPro" id="IPR036372">
    <property type="entry name" value="BEACH_dom_sf"/>
</dbReference>
<evidence type="ECO:0008006" key="9">
    <source>
        <dbReference type="Google" id="ProtNLM"/>
    </source>
</evidence>
<dbReference type="Pfam" id="PF25400">
    <property type="entry name" value="PH_FAN"/>
    <property type="match status" value="1"/>
</dbReference>
<dbReference type="Proteomes" id="UP001159405">
    <property type="component" value="Unassembled WGS sequence"/>
</dbReference>
<feature type="repeat" description="WD" evidence="3">
    <location>
        <begin position="952"/>
        <end position="993"/>
    </location>
</feature>
<feature type="repeat" description="WD" evidence="3">
    <location>
        <begin position="1033"/>
        <end position="1068"/>
    </location>
</feature>
<dbReference type="Pfam" id="PF02138">
    <property type="entry name" value="Beach"/>
    <property type="match status" value="1"/>
</dbReference>
<protein>
    <recommendedName>
        <fullName evidence="9">Protein FAN</fullName>
    </recommendedName>
</protein>
<proteinExistence type="predicted"/>
<keyword evidence="1 3" id="KW-0853">WD repeat</keyword>
<dbReference type="InterPro" id="IPR019775">
    <property type="entry name" value="WD40_repeat_CS"/>
</dbReference>
<name>A0ABN8R9U2_9CNID</name>
<evidence type="ECO:0000313" key="7">
    <source>
        <dbReference type="EMBL" id="CAH3175688.1"/>
    </source>
</evidence>
<organism evidence="7 8">
    <name type="scientific">Porites lobata</name>
    <dbReference type="NCBI Taxonomy" id="104759"/>
    <lineage>
        <taxon>Eukaryota</taxon>
        <taxon>Metazoa</taxon>
        <taxon>Cnidaria</taxon>
        <taxon>Anthozoa</taxon>
        <taxon>Hexacorallia</taxon>
        <taxon>Scleractinia</taxon>
        <taxon>Fungiina</taxon>
        <taxon>Poritidae</taxon>
        <taxon>Porites</taxon>
    </lineage>
</organism>
<dbReference type="InterPro" id="IPR001680">
    <property type="entry name" value="WD40_rpt"/>
</dbReference>
<evidence type="ECO:0000259" key="6">
    <source>
        <dbReference type="PROSITE" id="PS51783"/>
    </source>
</evidence>
<dbReference type="InterPro" id="IPR050865">
    <property type="entry name" value="BEACH_Domain"/>
</dbReference>
<dbReference type="CDD" id="cd00200">
    <property type="entry name" value="WD40"/>
    <property type="match status" value="1"/>
</dbReference>
<dbReference type="InterPro" id="IPR057496">
    <property type="entry name" value="FAN-like_PH"/>
</dbReference>
<dbReference type="Pfam" id="PF00400">
    <property type="entry name" value="WD40"/>
    <property type="match status" value="5"/>
</dbReference>
<dbReference type="SUPFAM" id="SSF81837">
    <property type="entry name" value="BEACH domain"/>
    <property type="match status" value="1"/>
</dbReference>
<dbReference type="PROSITE" id="PS50197">
    <property type="entry name" value="BEACH"/>
    <property type="match status" value="1"/>
</dbReference>
<dbReference type="CDD" id="cd06071">
    <property type="entry name" value="Beach"/>
    <property type="match status" value="1"/>
</dbReference>
<dbReference type="SUPFAM" id="SSF50978">
    <property type="entry name" value="WD40 repeat-like"/>
    <property type="match status" value="1"/>
</dbReference>
<dbReference type="InterPro" id="IPR015943">
    <property type="entry name" value="WD40/YVTN_repeat-like_dom_sf"/>
</dbReference>
<evidence type="ECO:0000313" key="8">
    <source>
        <dbReference type="Proteomes" id="UP001159405"/>
    </source>
</evidence>
<dbReference type="PRINTS" id="PR00320">
    <property type="entry name" value="GPROTEINBRPT"/>
</dbReference>
<dbReference type="PROSITE" id="PS00678">
    <property type="entry name" value="WD_REPEATS_1"/>
    <property type="match status" value="1"/>
</dbReference>
<dbReference type="PANTHER" id="PTHR13743">
    <property type="entry name" value="BEIGE/BEACH-RELATED"/>
    <property type="match status" value="1"/>
</dbReference>
<feature type="domain" description="BEACH-type PH" evidence="6">
    <location>
        <begin position="253"/>
        <end position="348"/>
    </location>
</feature>
<dbReference type="PROSITE" id="PS50294">
    <property type="entry name" value="WD_REPEATS_REGION"/>
    <property type="match status" value="3"/>
</dbReference>
<dbReference type="Gene3D" id="2.30.29.30">
    <property type="entry name" value="Pleckstrin-homology domain (PH domain)/Phosphotyrosine-binding domain (PTB)"/>
    <property type="match status" value="1"/>
</dbReference>
<dbReference type="SMART" id="SM01026">
    <property type="entry name" value="Beach"/>
    <property type="match status" value="1"/>
</dbReference>
<evidence type="ECO:0000256" key="4">
    <source>
        <dbReference type="SAM" id="MobiDB-lite"/>
    </source>
</evidence>
<reference evidence="7 8" key="1">
    <citation type="submission" date="2022-05" db="EMBL/GenBank/DDBJ databases">
        <authorList>
            <consortium name="Genoscope - CEA"/>
            <person name="William W."/>
        </authorList>
    </citation>
    <scope>NUCLEOTIDE SEQUENCE [LARGE SCALE GENOMIC DNA]</scope>
</reference>
<dbReference type="Gene3D" id="1.10.1540.10">
    <property type="entry name" value="BEACH domain"/>
    <property type="match status" value="1"/>
</dbReference>